<accession>A0A968GI65</accession>
<keyword evidence="1" id="KW-0732">Signal</keyword>
<name>A0A968GI65_9SPIO</name>
<feature type="signal peptide" evidence="1">
    <location>
        <begin position="1"/>
        <end position="23"/>
    </location>
</feature>
<feature type="chain" id="PRO_5037125330" description="Outer membrane protein beta-barrel domain-containing protein" evidence="1">
    <location>
        <begin position="24"/>
        <end position="218"/>
    </location>
</feature>
<evidence type="ECO:0000313" key="3">
    <source>
        <dbReference type="Proteomes" id="UP000778951"/>
    </source>
</evidence>
<reference evidence="2" key="1">
    <citation type="submission" date="2020-03" db="EMBL/GenBank/DDBJ databases">
        <title>Spirochaetal bacteria isolated from arthropods constitute a novel genus Entomospira genus novum within the order Spirochaetales.</title>
        <authorList>
            <person name="Grana-Miraglia L."/>
            <person name="Sikutova S."/>
            <person name="Fingerle V."/>
            <person name="Sing A."/>
            <person name="Castillo-Ramirez S."/>
            <person name="Margos G."/>
            <person name="Rudolf I."/>
        </authorList>
    </citation>
    <scope>NUCLEOTIDE SEQUENCE</scope>
    <source>
        <strain evidence="2">BR149</strain>
    </source>
</reference>
<dbReference type="Proteomes" id="UP000778951">
    <property type="component" value="Unassembled WGS sequence"/>
</dbReference>
<comment type="caution">
    <text evidence="2">The sequence shown here is derived from an EMBL/GenBank/DDBJ whole genome shotgun (WGS) entry which is preliminary data.</text>
</comment>
<keyword evidence="3" id="KW-1185">Reference proteome</keyword>
<proteinExistence type="predicted"/>
<evidence type="ECO:0008006" key="4">
    <source>
        <dbReference type="Google" id="ProtNLM"/>
    </source>
</evidence>
<gene>
    <name evidence="2" type="ORF">HCT48_04620</name>
</gene>
<dbReference type="AlphaFoldDB" id="A0A968GI65"/>
<sequence>MMKIRELLMMLAMLLIGATQIHAFNDNGYVYAGVRLGIGIGFAQQDLQFDQEQVTVKKNAIPTFSGGFTFGFQFFISDNMFEPISIGVRLNGHFSLFNKIKNEIDNGESLEVRWQEYTLDLMAHIDFTLGSLGIGVGALFNTAPQMQHYQQGVLTSYRGKGSIQPIITWEVTVLPIINLIIRGYINPMAWHLPRDQMASKFQISFLIGLNSINPIFGA</sequence>
<dbReference type="EMBL" id="JAATLM010000001">
    <property type="protein sequence ID" value="NIZ69497.1"/>
    <property type="molecule type" value="Genomic_DNA"/>
</dbReference>
<organism evidence="2 3">
    <name type="scientific">Entomospira culicis</name>
    <dbReference type="NCBI Taxonomy" id="2719989"/>
    <lineage>
        <taxon>Bacteria</taxon>
        <taxon>Pseudomonadati</taxon>
        <taxon>Spirochaetota</taxon>
        <taxon>Spirochaetia</taxon>
        <taxon>Spirochaetales</taxon>
        <taxon>Spirochaetaceae</taxon>
        <taxon>Entomospira</taxon>
    </lineage>
</organism>
<evidence type="ECO:0000313" key="2">
    <source>
        <dbReference type="EMBL" id="NIZ69497.1"/>
    </source>
</evidence>
<dbReference type="RefSeq" id="WP_167695586.1">
    <property type="nucleotide sequence ID" value="NZ_CP118181.1"/>
</dbReference>
<protein>
    <recommendedName>
        <fullName evidence="4">Outer membrane protein beta-barrel domain-containing protein</fullName>
    </recommendedName>
</protein>
<evidence type="ECO:0000256" key="1">
    <source>
        <dbReference type="SAM" id="SignalP"/>
    </source>
</evidence>